<protein>
    <recommendedName>
        <fullName evidence="3">Serine/threonine-protein kinase BSK1-like TPR repeats domain-containing protein</fullName>
    </recommendedName>
</protein>
<dbReference type="AlphaFoldDB" id="A0A0D3F5B9"/>
<evidence type="ECO:0000313" key="5">
    <source>
        <dbReference type="Proteomes" id="UP000026960"/>
    </source>
</evidence>
<evidence type="ECO:0000256" key="1">
    <source>
        <dbReference type="PROSITE-ProRule" id="PRU00023"/>
    </source>
</evidence>
<feature type="repeat" description="ANK" evidence="1">
    <location>
        <begin position="119"/>
        <end position="151"/>
    </location>
</feature>
<dbReference type="Pfam" id="PF25575">
    <property type="entry name" value="TPR_BSK1_C"/>
    <property type="match status" value="1"/>
</dbReference>
<evidence type="ECO:0000256" key="2">
    <source>
        <dbReference type="SAM" id="MobiDB-lite"/>
    </source>
</evidence>
<organism evidence="4">
    <name type="scientific">Oryza barthii</name>
    <dbReference type="NCBI Taxonomy" id="65489"/>
    <lineage>
        <taxon>Eukaryota</taxon>
        <taxon>Viridiplantae</taxon>
        <taxon>Streptophyta</taxon>
        <taxon>Embryophyta</taxon>
        <taxon>Tracheophyta</taxon>
        <taxon>Spermatophyta</taxon>
        <taxon>Magnoliopsida</taxon>
        <taxon>Liliopsida</taxon>
        <taxon>Poales</taxon>
        <taxon>Poaceae</taxon>
        <taxon>BOP clade</taxon>
        <taxon>Oryzoideae</taxon>
        <taxon>Oryzeae</taxon>
        <taxon>Oryzinae</taxon>
        <taxon>Oryza</taxon>
    </lineage>
</organism>
<dbReference type="PROSITE" id="PS50088">
    <property type="entry name" value="ANK_REPEAT"/>
    <property type="match status" value="1"/>
</dbReference>
<dbReference type="EnsemblPlants" id="OBART02G17190.1">
    <property type="protein sequence ID" value="OBART02G17190.1"/>
    <property type="gene ID" value="OBART02G17190"/>
</dbReference>
<dbReference type="eggNOG" id="KOG0548">
    <property type="taxonomic scope" value="Eukaryota"/>
</dbReference>
<dbReference type="Gramene" id="OBART02G17190.1">
    <property type="protein sequence ID" value="OBART02G17190.1"/>
    <property type="gene ID" value="OBART02G17190"/>
</dbReference>
<keyword evidence="5" id="KW-1185">Reference proteome</keyword>
<evidence type="ECO:0000313" key="4">
    <source>
        <dbReference type="EnsemblPlants" id="OBART02G17190.1"/>
    </source>
</evidence>
<dbReference type="SMART" id="SM00248">
    <property type="entry name" value="ANK"/>
    <property type="match status" value="2"/>
</dbReference>
<dbReference type="InterPro" id="IPR011990">
    <property type="entry name" value="TPR-like_helical_dom_sf"/>
</dbReference>
<dbReference type="InterPro" id="IPR051616">
    <property type="entry name" value="Cul2-RING_E3_ligase_SR"/>
</dbReference>
<dbReference type="PANTHER" id="PTHR46224">
    <property type="entry name" value="ANKYRIN REPEAT FAMILY PROTEIN"/>
    <property type="match status" value="1"/>
</dbReference>
<reference evidence="4" key="2">
    <citation type="submission" date="2015-03" db="UniProtKB">
        <authorList>
            <consortium name="EnsemblPlants"/>
        </authorList>
    </citation>
    <scope>IDENTIFICATION</scope>
</reference>
<dbReference type="PaxDb" id="65489-OBART02G17190.1"/>
<feature type="region of interest" description="Disordered" evidence="2">
    <location>
        <begin position="1"/>
        <end position="33"/>
    </location>
</feature>
<dbReference type="PANTHER" id="PTHR46224:SF20">
    <property type="entry name" value="OS02G0491900 PROTEIN"/>
    <property type="match status" value="1"/>
</dbReference>
<dbReference type="InterPro" id="IPR019734">
    <property type="entry name" value="TPR_rpt"/>
</dbReference>
<dbReference type="Gene3D" id="1.25.40.10">
    <property type="entry name" value="Tetratricopeptide repeat domain"/>
    <property type="match status" value="1"/>
</dbReference>
<dbReference type="InterPro" id="IPR058209">
    <property type="entry name" value="TPR_BSK1_C"/>
</dbReference>
<keyword evidence="1" id="KW-0040">ANK repeat</keyword>
<dbReference type="Proteomes" id="UP000026960">
    <property type="component" value="Chromosome 2"/>
</dbReference>
<dbReference type="InterPro" id="IPR002110">
    <property type="entry name" value="Ankyrin_rpt"/>
</dbReference>
<dbReference type="STRING" id="65489.A0A0D3F5B9"/>
<evidence type="ECO:0000259" key="3">
    <source>
        <dbReference type="Pfam" id="PF25575"/>
    </source>
</evidence>
<dbReference type="SUPFAM" id="SSF48452">
    <property type="entry name" value="TPR-like"/>
    <property type="match status" value="1"/>
</dbReference>
<dbReference type="Gene3D" id="1.25.40.20">
    <property type="entry name" value="Ankyrin repeat-containing domain"/>
    <property type="match status" value="1"/>
</dbReference>
<dbReference type="InterPro" id="IPR036770">
    <property type="entry name" value="Ankyrin_rpt-contain_sf"/>
</dbReference>
<reference evidence="4" key="1">
    <citation type="journal article" date="2009" name="Rice">
        <title>De Novo Next Generation Sequencing of Plant Genomes.</title>
        <authorList>
            <person name="Rounsley S."/>
            <person name="Marri P.R."/>
            <person name="Yu Y."/>
            <person name="He R."/>
            <person name="Sisneros N."/>
            <person name="Goicoechea J.L."/>
            <person name="Lee S.J."/>
            <person name="Angelova A."/>
            <person name="Kudrna D."/>
            <person name="Luo M."/>
            <person name="Affourtit J."/>
            <person name="Desany B."/>
            <person name="Knight J."/>
            <person name="Niazi F."/>
            <person name="Egholm M."/>
            <person name="Wing R.A."/>
        </authorList>
    </citation>
    <scope>NUCLEOTIDE SEQUENCE [LARGE SCALE GENOMIC DNA]</scope>
    <source>
        <strain evidence="4">cv. IRGC 105608</strain>
    </source>
</reference>
<dbReference type="Pfam" id="PF12796">
    <property type="entry name" value="Ank_2"/>
    <property type="match status" value="1"/>
</dbReference>
<name>A0A0D3F5B9_9ORYZ</name>
<feature type="compositionally biased region" description="Low complexity" evidence="2">
    <location>
        <begin position="8"/>
        <end position="17"/>
    </location>
</feature>
<proteinExistence type="predicted"/>
<dbReference type="eggNOG" id="KOG0504">
    <property type="taxonomic scope" value="Eukaryota"/>
</dbReference>
<dbReference type="HOGENOM" id="CLU_000134_44_6_1"/>
<feature type="domain" description="Serine/threonine-protein kinase BSK1-like TPR repeats" evidence="3">
    <location>
        <begin position="227"/>
        <end position="297"/>
    </location>
</feature>
<dbReference type="SMART" id="SM00028">
    <property type="entry name" value="TPR"/>
    <property type="match status" value="3"/>
</dbReference>
<sequence length="340" mass="36977">MAPPRFPPSSSAARLPPRSTPPEPRPSPPAAAAGAAALAPGSLEEVLLQAAFDGNLRLVRKMARVLDEGDGRRLGDKVGAVKDSNGVRALHLAAGRGSLPFCGYLLEELRVDIDAVEDRGETALTFAINSGNADMVRYLLDHGADTEKLNNDGLTVLHFASGEGFGHLPIEVAARCGARKDVETLFPVTSRIPCVHDWTVDGIINYAKSLPDVKDEEFCEAMLDMGKFQGREAVKNKDYRGAMHIYTKAIALNTRDASLFSNRSLCWLKLGEGEKALIDAEACRMMQPNWPEACYRQGAALMLLKDCKNACSSFLDGLKLEPENVEMNNALRLCLVQRKV</sequence>
<dbReference type="PROSITE" id="PS50297">
    <property type="entry name" value="ANK_REP_REGION"/>
    <property type="match status" value="1"/>
</dbReference>
<feature type="compositionally biased region" description="Pro residues" evidence="2">
    <location>
        <begin position="18"/>
        <end position="29"/>
    </location>
</feature>
<dbReference type="SUPFAM" id="SSF48403">
    <property type="entry name" value="Ankyrin repeat"/>
    <property type="match status" value="1"/>
</dbReference>
<accession>A0A0D3F5B9</accession>